<evidence type="ECO:0000256" key="6">
    <source>
        <dbReference type="RuleBase" id="RU363067"/>
    </source>
</evidence>
<protein>
    <recommendedName>
        <fullName evidence="6">Phosphodiesterase</fullName>
        <ecNumber evidence="6">3.1.4.-</ecNumber>
    </recommendedName>
</protein>
<feature type="domain" description="PDEase" evidence="8">
    <location>
        <begin position="484"/>
        <end position="818"/>
    </location>
</feature>
<organism evidence="9 10">
    <name type="scientific">Cyclospora cayetanensis</name>
    <dbReference type="NCBI Taxonomy" id="88456"/>
    <lineage>
        <taxon>Eukaryota</taxon>
        <taxon>Sar</taxon>
        <taxon>Alveolata</taxon>
        <taxon>Apicomplexa</taxon>
        <taxon>Conoidasida</taxon>
        <taxon>Coccidia</taxon>
        <taxon>Eucoccidiorida</taxon>
        <taxon>Eimeriorina</taxon>
        <taxon>Eimeriidae</taxon>
        <taxon>Cyclospora</taxon>
    </lineage>
</organism>
<dbReference type="GeneID" id="113147346"/>
<evidence type="ECO:0000313" key="10">
    <source>
        <dbReference type="RefSeq" id="XP_026193385.1"/>
    </source>
</evidence>
<evidence type="ECO:0000259" key="8">
    <source>
        <dbReference type="PROSITE" id="PS51845"/>
    </source>
</evidence>
<evidence type="ECO:0000256" key="4">
    <source>
        <dbReference type="PIRSR" id="PIRSR623088-2"/>
    </source>
</evidence>
<dbReference type="InterPro" id="IPR023174">
    <property type="entry name" value="PDEase_CS"/>
</dbReference>
<dbReference type="Gene3D" id="1.10.1300.10">
    <property type="entry name" value="3'5'-cyclic nucleotide phosphodiesterase, catalytic domain"/>
    <property type="match status" value="1"/>
</dbReference>
<feature type="binding site" evidence="4">
    <location>
        <position position="604"/>
    </location>
    <ligand>
        <name>AMP</name>
        <dbReference type="ChEBI" id="CHEBI:456215"/>
    </ligand>
</feature>
<dbReference type="SMART" id="SM00471">
    <property type="entry name" value="HDc"/>
    <property type="match status" value="1"/>
</dbReference>
<comment type="similarity">
    <text evidence="6">Belongs to the cyclic nucleotide phosphodiesterase family.</text>
</comment>
<evidence type="ECO:0000256" key="5">
    <source>
        <dbReference type="PIRSR" id="PIRSR623088-3"/>
    </source>
</evidence>
<dbReference type="Proteomes" id="UP000515125">
    <property type="component" value="Unplaced"/>
</dbReference>
<keyword evidence="2 6" id="KW-0378">Hydrolase</keyword>
<dbReference type="InterPro" id="IPR023088">
    <property type="entry name" value="PDEase"/>
</dbReference>
<proteinExistence type="inferred from homology"/>
<dbReference type="EC" id="3.1.4.-" evidence="6"/>
<evidence type="ECO:0000313" key="9">
    <source>
        <dbReference type="Proteomes" id="UP000515125"/>
    </source>
</evidence>
<dbReference type="Pfam" id="PF00233">
    <property type="entry name" value="PDEase_I"/>
    <property type="match status" value="1"/>
</dbReference>
<feature type="compositionally biased region" description="Low complexity" evidence="7">
    <location>
        <begin position="17"/>
        <end position="51"/>
    </location>
</feature>
<dbReference type="SUPFAM" id="SSF109604">
    <property type="entry name" value="HD-domain/PDEase-like"/>
    <property type="match status" value="1"/>
</dbReference>
<feature type="binding site" evidence="5">
    <location>
        <position position="716"/>
    </location>
    <ligand>
        <name>Zn(2+)</name>
        <dbReference type="ChEBI" id="CHEBI:29105"/>
        <label>1</label>
    </ligand>
</feature>
<dbReference type="PROSITE" id="PS00126">
    <property type="entry name" value="PDEASE_I_1"/>
    <property type="match status" value="1"/>
</dbReference>
<comment type="cofactor">
    <cofactor evidence="6">
        <name>a divalent metal cation</name>
        <dbReference type="ChEBI" id="CHEBI:60240"/>
    </cofactor>
    <text evidence="6">Binds 2 divalent metal cations per subunit. Site 1 may preferentially bind zinc ions, while site 2 has a preference for magnesium and/or manganese ions.</text>
</comment>
<feature type="binding site" evidence="4">
    <location>
        <position position="768"/>
    </location>
    <ligand>
        <name>AMP</name>
        <dbReference type="ChEBI" id="CHEBI:456215"/>
    </ligand>
</feature>
<evidence type="ECO:0000256" key="2">
    <source>
        <dbReference type="ARBA" id="ARBA00022801"/>
    </source>
</evidence>
<evidence type="ECO:0000256" key="7">
    <source>
        <dbReference type="SAM" id="MobiDB-lite"/>
    </source>
</evidence>
<accession>A0A6P6S270</accession>
<feature type="region of interest" description="Disordered" evidence="7">
    <location>
        <begin position="1"/>
        <end position="93"/>
    </location>
</feature>
<feature type="binding site" evidence="4">
    <location>
        <begin position="562"/>
        <end position="566"/>
    </location>
    <ligand>
        <name>AMP</name>
        <dbReference type="ChEBI" id="CHEBI:456215"/>
    </ligand>
</feature>
<reference evidence="10" key="1">
    <citation type="submission" date="2025-08" db="UniProtKB">
        <authorList>
            <consortium name="RefSeq"/>
        </authorList>
    </citation>
    <scope>IDENTIFICATION</scope>
</reference>
<evidence type="ECO:0000256" key="3">
    <source>
        <dbReference type="PIRSR" id="PIRSR623088-1"/>
    </source>
</evidence>
<dbReference type="OrthoDB" id="330125at2759"/>
<dbReference type="CDD" id="cd00077">
    <property type="entry name" value="HDc"/>
    <property type="match status" value="1"/>
</dbReference>
<dbReference type="AlphaFoldDB" id="A0A6P6S270"/>
<dbReference type="InterPro" id="IPR002073">
    <property type="entry name" value="PDEase_catalytic_dom"/>
</dbReference>
<dbReference type="InterPro" id="IPR036971">
    <property type="entry name" value="PDEase_catalytic_dom_sf"/>
</dbReference>
<dbReference type="InterPro" id="IPR003607">
    <property type="entry name" value="HD/PDEase_dom"/>
</dbReference>
<dbReference type="GO" id="GO:0007165">
    <property type="term" value="P:signal transduction"/>
    <property type="evidence" value="ECO:0007669"/>
    <property type="project" value="InterPro"/>
</dbReference>
<feature type="binding site" evidence="5">
    <location>
        <position position="566"/>
    </location>
    <ligand>
        <name>Zn(2+)</name>
        <dbReference type="ChEBI" id="CHEBI:29105"/>
        <label>1</label>
    </ligand>
</feature>
<dbReference type="PANTHER" id="PTHR11347">
    <property type="entry name" value="CYCLIC NUCLEOTIDE PHOSPHODIESTERASE"/>
    <property type="match status" value="1"/>
</dbReference>
<dbReference type="GO" id="GO:0046872">
    <property type="term" value="F:metal ion binding"/>
    <property type="evidence" value="ECO:0007669"/>
    <property type="project" value="UniProtKB-KW"/>
</dbReference>
<name>A0A6P6S270_9EIME</name>
<feature type="binding site" evidence="5">
    <location>
        <position position="603"/>
    </location>
    <ligand>
        <name>Zn(2+)</name>
        <dbReference type="ChEBI" id="CHEBI:29105"/>
        <label>1</label>
    </ligand>
</feature>
<evidence type="ECO:0000256" key="1">
    <source>
        <dbReference type="ARBA" id="ARBA00022723"/>
    </source>
</evidence>
<keyword evidence="9" id="KW-1185">Reference proteome</keyword>
<gene>
    <name evidence="10" type="primary">LOC113147346</name>
</gene>
<dbReference type="PROSITE" id="PS51845">
    <property type="entry name" value="PDEASE_I_2"/>
    <property type="match status" value="1"/>
</dbReference>
<dbReference type="RefSeq" id="XP_026193385.1">
    <property type="nucleotide sequence ID" value="XM_026337600.1"/>
</dbReference>
<sequence>MPPAADATSPEGRPRVSARLQSSCDDSSSSTRSVTKSSRASAASAPRVVARSQERSEALAGGAAPDERRQSKSAFQQPKQPPDPEVPCSSSSCTASANPAAASKAAKETGGVCRVHPIDRTSRLFGRHYLAQLPNRKAAGSKCTWPAGSRNDAFLSRVICLCAVVLITSMEHSMHCSNCKAVQTHNEIEASIDKLPGEYVAVEMLGERGEGLVMAATGTDACTAELILLSFVTLFHTLIIDLMLPVRPVCVISSCVFLCCGLLGRVQTEISHRQLYFRWRRSMCLLRDTERQLRSQHSARTGIEKLALFVRRSEALLRRAAASAPPDSAAVQVAIEEVADMQAKVLEIVTDVHNVYRAEMSTEELREFIRFVPEVEDSNILLPIEWRHRSPSLATGPSAASTTIRQVAAAAAAAAAHAPPVAPGVASSSAGVPALAIAPTAVAATLFPSTTARGQASVASAVATPMSLTPTGAGGSHLDDPEGLIDKLPPSAAEELRTKLGTTWDLDMLMIEEQSKSNALVIVGNLMLLPLLQREGLQCTRSQVRCFVQRVQQQYCSRNLYHNATHAAMVAHCCRCIVGDVIPNKKDLTYADEICIVVGCIAHDLGHPGLTNQYLINVRSPLAITYNDISVLENYHAACCFRTAAEHDGNIFFGLKKEVFQYIRQHTIELILATDMKKHFDFISHLRVRRHTPNFDIIESNDDRWMVFKACIKAADLAHAATNWEQHKQWSERLAEEFYLQGDEEKRLGLPVSNLCDRLRKHEFSRSQAGFLKVLVEPLFTEVAAVVYNSEAKARVQNVICRHIKHNREKWDLIDQAREAADSQSPNP</sequence>
<dbReference type="GO" id="GO:0004114">
    <property type="term" value="F:3',5'-cyclic-nucleotide phosphodiesterase activity"/>
    <property type="evidence" value="ECO:0007669"/>
    <property type="project" value="InterPro"/>
</dbReference>
<keyword evidence="1 5" id="KW-0479">Metal-binding</keyword>
<dbReference type="PRINTS" id="PR00387">
    <property type="entry name" value="PDIESTERASE1"/>
</dbReference>
<feature type="binding site" evidence="5">
    <location>
        <position position="604"/>
    </location>
    <ligand>
        <name>Zn(2+)</name>
        <dbReference type="ChEBI" id="CHEBI:29105"/>
        <label>2</label>
    </ligand>
</feature>
<feature type="active site" description="Proton donor" evidence="3">
    <location>
        <position position="562"/>
    </location>
</feature>
<feature type="binding site" evidence="5">
    <location>
        <position position="604"/>
    </location>
    <ligand>
        <name>Zn(2+)</name>
        <dbReference type="ChEBI" id="CHEBI:29105"/>
        <label>1</label>
    </ligand>
</feature>
<feature type="binding site" evidence="4">
    <location>
        <position position="716"/>
    </location>
    <ligand>
        <name>AMP</name>
        <dbReference type="ChEBI" id="CHEBI:456215"/>
    </ligand>
</feature>